<evidence type="ECO:0000313" key="16">
    <source>
        <dbReference type="Proteomes" id="UP000624419"/>
    </source>
</evidence>
<dbReference type="InterPro" id="IPR000560">
    <property type="entry name" value="His_Pase_clade-2"/>
</dbReference>
<evidence type="ECO:0000256" key="6">
    <source>
        <dbReference type="ARBA" id="ARBA00022729"/>
    </source>
</evidence>
<evidence type="ECO:0000256" key="2">
    <source>
        <dbReference type="ARBA" id="ARBA00008422"/>
    </source>
</evidence>
<dbReference type="PANTHER" id="PTHR20963">
    <property type="entry name" value="MULTIPLE INOSITOL POLYPHOSPHATE PHOSPHATASE-RELATED"/>
    <property type="match status" value="1"/>
</dbReference>
<keyword evidence="16" id="KW-1185">Reference proteome</keyword>
<dbReference type="Proteomes" id="UP000624419">
    <property type="component" value="Unassembled WGS sequence"/>
</dbReference>
<evidence type="ECO:0000256" key="1">
    <source>
        <dbReference type="ARBA" id="ARBA00004370"/>
    </source>
</evidence>
<feature type="signal peptide" evidence="14">
    <location>
        <begin position="1"/>
        <end position="18"/>
    </location>
</feature>
<keyword evidence="8" id="KW-0472">Membrane</keyword>
<evidence type="ECO:0000256" key="5">
    <source>
        <dbReference type="ARBA" id="ARBA00018097"/>
    </source>
</evidence>
<evidence type="ECO:0000256" key="12">
    <source>
        <dbReference type="ARBA" id="ARBA00043691"/>
    </source>
</evidence>
<organism evidence="15 16">
    <name type="scientific">Salinimonas profundi</name>
    <dbReference type="NCBI Taxonomy" id="2729140"/>
    <lineage>
        <taxon>Bacteria</taxon>
        <taxon>Pseudomonadati</taxon>
        <taxon>Pseudomonadota</taxon>
        <taxon>Gammaproteobacteria</taxon>
        <taxon>Alteromonadales</taxon>
        <taxon>Alteromonadaceae</taxon>
        <taxon>Alteromonas/Salinimonas group</taxon>
        <taxon>Salinimonas</taxon>
    </lineage>
</organism>
<keyword evidence="6 14" id="KW-0732">Signal</keyword>
<keyword evidence="7" id="KW-0378">Hydrolase</keyword>
<comment type="similarity">
    <text evidence="2">Belongs to the histidine acid phosphatase family. MINPP1 subfamily.</text>
</comment>
<evidence type="ECO:0000313" key="15">
    <source>
        <dbReference type="EMBL" id="MBD3585610.1"/>
    </source>
</evidence>
<comment type="catalytic activity">
    <reaction evidence="11">
        <text>1D-myo-inositol 1,2,4,5,6-pentakisphosphate + H2O = 1D-myo-inositol 1,2,5,6-tetrakisphosphate + phosphate</text>
        <dbReference type="Rhea" id="RHEA:77115"/>
        <dbReference type="ChEBI" id="CHEBI:15377"/>
        <dbReference type="ChEBI" id="CHEBI:43474"/>
        <dbReference type="ChEBI" id="CHEBI:57798"/>
        <dbReference type="ChEBI" id="CHEBI:195535"/>
        <dbReference type="EC" id="3.1.3.62"/>
    </reaction>
    <physiologicalReaction direction="left-to-right" evidence="11">
        <dbReference type="Rhea" id="RHEA:77116"/>
    </physiologicalReaction>
</comment>
<gene>
    <name evidence="15" type="ORF">HHX48_07685</name>
</gene>
<evidence type="ECO:0000256" key="8">
    <source>
        <dbReference type="ARBA" id="ARBA00023136"/>
    </source>
</evidence>
<evidence type="ECO:0000256" key="3">
    <source>
        <dbReference type="ARBA" id="ARBA00012976"/>
    </source>
</evidence>
<sequence length="450" mass="50220">MRTLTLFTASLVTVSAVANGQNFLTSKTPYQPKQDYQSYSQVPQGYQLAMIQHVARHGSRGLSSADDDVLMMDLLLAAKADNALTPLGEKLITQVAKLTQVQEKIGYGKLSTIGKQEHYDMAQRLVARHPDFFTAETERQVLFSNSGRSRAAQSGEAFRQGLLKSAPVLADQFQVPYVSKATLYFHKAEGPHDYKEYKDSDPRIKNAMAQIENSEKSADVSESILSGLFTQPFIDKLKQGKLHFEANNGEDTLDNGMDAVSALYGMYAVIPDLAKDSDDLDMTPFISDENAAWLAYMDDADSFYGRGPGFTGDDITYRAADALFSEMLLQIDSLIDDTEDAPLASFRFTHAQVLMPVATWLQFDGTEVTVDEGEIYTYETNPWRSADIAPMAANVQWEVYQNNEQNIVVRMLHNEKEVTFPAMCKPLEGTTYFYEFKEVKACLNALHGEL</sequence>
<evidence type="ECO:0000256" key="11">
    <source>
        <dbReference type="ARBA" id="ARBA00043671"/>
    </source>
</evidence>
<dbReference type="EMBL" id="JABBXD010000003">
    <property type="protein sequence ID" value="MBD3585610.1"/>
    <property type="molecule type" value="Genomic_DNA"/>
</dbReference>
<reference evidence="15 16" key="1">
    <citation type="submission" date="2020-04" db="EMBL/GenBank/DDBJ databases">
        <title>Salinimonas sp. HHU 13199.</title>
        <authorList>
            <person name="Cui X."/>
            <person name="Zhang D."/>
        </authorList>
    </citation>
    <scope>NUCLEOTIDE SEQUENCE [LARGE SCALE GENOMIC DNA]</scope>
    <source>
        <strain evidence="15 16">HHU 13199</strain>
    </source>
</reference>
<dbReference type="PANTHER" id="PTHR20963:SF8">
    <property type="entry name" value="MULTIPLE INOSITOL POLYPHOSPHATE PHOSPHATASE 1"/>
    <property type="match status" value="1"/>
</dbReference>
<name>A0ABR8LH79_9ALTE</name>
<evidence type="ECO:0000256" key="4">
    <source>
        <dbReference type="ARBA" id="ARBA00013040"/>
    </source>
</evidence>
<evidence type="ECO:0000256" key="10">
    <source>
        <dbReference type="ARBA" id="ARBA00043668"/>
    </source>
</evidence>
<dbReference type="EC" id="3.1.3.62" evidence="4"/>
<evidence type="ECO:0000256" key="7">
    <source>
        <dbReference type="ARBA" id="ARBA00022801"/>
    </source>
</evidence>
<comment type="caution">
    <text evidence="15">The sequence shown here is derived from an EMBL/GenBank/DDBJ whole genome shotgun (WGS) entry which is preliminary data.</text>
</comment>
<protein>
    <recommendedName>
        <fullName evidence="5">Multiple inositol polyphosphate phosphatase 1</fullName>
        <ecNumber evidence="4">3.1.3.62</ecNumber>
        <ecNumber evidence="3">3.1.3.80</ecNumber>
    </recommendedName>
    <alternativeName>
        <fullName evidence="9">2,3-bisphosphoglycerate 3-phosphatase</fullName>
    </alternativeName>
</protein>
<evidence type="ECO:0000256" key="13">
    <source>
        <dbReference type="ARBA" id="ARBA00043832"/>
    </source>
</evidence>
<comment type="catalytic activity">
    <reaction evidence="10">
        <text>1D-myo-inositol 1,2,5,6-tetrakisphosphate + H2O = 1D-myo-inositol 1,2,6-trisphosphate + phosphate</text>
        <dbReference type="Rhea" id="RHEA:77119"/>
        <dbReference type="ChEBI" id="CHEBI:15377"/>
        <dbReference type="ChEBI" id="CHEBI:43474"/>
        <dbReference type="ChEBI" id="CHEBI:195535"/>
        <dbReference type="ChEBI" id="CHEBI:195537"/>
        <dbReference type="EC" id="3.1.3.62"/>
    </reaction>
    <physiologicalReaction direction="left-to-right" evidence="10">
        <dbReference type="Rhea" id="RHEA:77120"/>
    </physiologicalReaction>
</comment>
<evidence type="ECO:0000256" key="9">
    <source>
        <dbReference type="ARBA" id="ARBA00031642"/>
    </source>
</evidence>
<feature type="chain" id="PRO_5045164897" description="Multiple inositol polyphosphate phosphatase 1" evidence="14">
    <location>
        <begin position="19"/>
        <end position="450"/>
    </location>
</feature>
<comment type="catalytic activity">
    <reaction evidence="13">
        <text>(2R)-2,3-bisphosphoglycerate + H2O = (2R)-2-phosphoglycerate + phosphate</text>
        <dbReference type="Rhea" id="RHEA:27381"/>
        <dbReference type="ChEBI" id="CHEBI:15377"/>
        <dbReference type="ChEBI" id="CHEBI:43474"/>
        <dbReference type="ChEBI" id="CHEBI:58248"/>
        <dbReference type="ChEBI" id="CHEBI:58289"/>
        <dbReference type="EC" id="3.1.3.80"/>
    </reaction>
    <physiologicalReaction direction="left-to-right" evidence="13">
        <dbReference type="Rhea" id="RHEA:27382"/>
    </physiologicalReaction>
</comment>
<proteinExistence type="inferred from homology"/>
<dbReference type="Pfam" id="PF00328">
    <property type="entry name" value="His_Phos_2"/>
    <property type="match status" value="1"/>
</dbReference>
<dbReference type="EC" id="3.1.3.80" evidence="3"/>
<dbReference type="RefSeq" id="WP_191023844.1">
    <property type="nucleotide sequence ID" value="NZ_JABBXD010000003.1"/>
</dbReference>
<dbReference type="InterPro" id="IPR029033">
    <property type="entry name" value="His_PPase_superfam"/>
</dbReference>
<dbReference type="Gene3D" id="3.40.50.1240">
    <property type="entry name" value="Phosphoglycerate mutase-like"/>
    <property type="match status" value="1"/>
</dbReference>
<accession>A0ABR8LH79</accession>
<dbReference type="SUPFAM" id="SSF53254">
    <property type="entry name" value="Phosphoglycerate mutase-like"/>
    <property type="match status" value="1"/>
</dbReference>
<comment type="catalytic activity">
    <reaction evidence="12">
        <text>1D-myo-inositol hexakisphosphate + H2O = 1D-myo-inositol 1,2,4,5,6-pentakisphosphate + phosphate</text>
        <dbReference type="Rhea" id="RHEA:16989"/>
        <dbReference type="ChEBI" id="CHEBI:15377"/>
        <dbReference type="ChEBI" id="CHEBI:43474"/>
        <dbReference type="ChEBI" id="CHEBI:57798"/>
        <dbReference type="ChEBI" id="CHEBI:58130"/>
        <dbReference type="EC" id="3.1.3.62"/>
    </reaction>
    <physiologicalReaction direction="left-to-right" evidence="12">
        <dbReference type="Rhea" id="RHEA:16990"/>
    </physiologicalReaction>
</comment>
<evidence type="ECO:0000256" key="14">
    <source>
        <dbReference type="SAM" id="SignalP"/>
    </source>
</evidence>
<comment type="subcellular location">
    <subcellularLocation>
        <location evidence="1">Membrane</location>
    </subcellularLocation>
</comment>